<dbReference type="SUPFAM" id="SSF51556">
    <property type="entry name" value="Metallo-dependent hydrolases"/>
    <property type="match status" value="1"/>
</dbReference>
<dbReference type="InterPro" id="IPR013108">
    <property type="entry name" value="Amidohydro_3"/>
</dbReference>
<evidence type="ECO:0000256" key="3">
    <source>
        <dbReference type="ARBA" id="ARBA00022490"/>
    </source>
</evidence>
<evidence type="ECO:0000256" key="1">
    <source>
        <dbReference type="ARBA" id="ARBA00005023"/>
    </source>
</evidence>
<reference evidence="10" key="1">
    <citation type="journal article" date="2014" name="Front. Microbiol.">
        <title>High frequency of phylogenetically diverse reductive dehalogenase-homologous genes in deep subseafloor sedimentary metagenomes.</title>
        <authorList>
            <person name="Kawai M."/>
            <person name="Futagami T."/>
            <person name="Toyoda A."/>
            <person name="Takaki Y."/>
            <person name="Nishi S."/>
            <person name="Hori S."/>
            <person name="Arai W."/>
            <person name="Tsubouchi T."/>
            <person name="Morono Y."/>
            <person name="Uchiyama I."/>
            <person name="Ito T."/>
            <person name="Fujiyama A."/>
            <person name="Inagaki F."/>
            <person name="Takami H."/>
        </authorList>
    </citation>
    <scope>NUCLEOTIDE SEQUENCE</scope>
    <source>
        <strain evidence="10">Expedition CK06-06</strain>
    </source>
</reference>
<keyword evidence="5" id="KW-0378">Hydrolase</keyword>
<keyword evidence="3" id="KW-0963">Cytoplasm</keyword>
<feature type="domain" description="Amidohydrolase 3" evidence="9">
    <location>
        <begin position="74"/>
        <end position="108"/>
    </location>
</feature>
<evidence type="ECO:0000256" key="5">
    <source>
        <dbReference type="ARBA" id="ARBA00022801"/>
    </source>
</evidence>
<evidence type="ECO:0000256" key="8">
    <source>
        <dbReference type="ARBA" id="ARBA00023004"/>
    </source>
</evidence>
<evidence type="ECO:0000256" key="6">
    <source>
        <dbReference type="ARBA" id="ARBA00022808"/>
    </source>
</evidence>
<feature type="non-terminal residue" evidence="10">
    <location>
        <position position="276"/>
    </location>
</feature>
<dbReference type="InterPro" id="IPR011059">
    <property type="entry name" value="Metal-dep_hydrolase_composite"/>
</dbReference>
<dbReference type="EC" id="3.5.2.7" evidence="2"/>
<organism evidence="10">
    <name type="scientific">marine sediment metagenome</name>
    <dbReference type="NCBI Taxonomy" id="412755"/>
    <lineage>
        <taxon>unclassified sequences</taxon>
        <taxon>metagenomes</taxon>
        <taxon>ecological metagenomes</taxon>
    </lineage>
</organism>
<accession>X0T0A8</accession>
<feature type="non-terminal residue" evidence="10">
    <location>
        <position position="1"/>
    </location>
</feature>
<dbReference type="Gene3D" id="3.20.20.140">
    <property type="entry name" value="Metal-dependent hydrolases"/>
    <property type="match status" value="1"/>
</dbReference>
<evidence type="ECO:0000313" key="10">
    <source>
        <dbReference type="EMBL" id="GAF86664.1"/>
    </source>
</evidence>
<evidence type="ECO:0000256" key="4">
    <source>
        <dbReference type="ARBA" id="ARBA00022723"/>
    </source>
</evidence>
<dbReference type="GO" id="GO:0005737">
    <property type="term" value="C:cytoplasm"/>
    <property type="evidence" value="ECO:0007669"/>
    <property type="project" value="InterPro"/>
</dbReference>
<comment type="pathway">
    <text evidence="1">Amino-acid degradation.</text>
</comment>
<evidence type="ECO:0000256" key="2">
    <source>
        <dbReference type="ARBA" id="ARBA00012864"/>
    </source>
</evidence>
<gene>
    <name evidence="10" type="ORF">S01H1_30833</name>
</gene>
<name>X0T0A8_9ZZZZ</name>
<dbReference type="InterPro" id="IPR005920">
    <property type="entry name" value="HutI"/>
</dbReference>
<dbReference type="AlphaFoldDB" id="X0T0A8"/>
<evidence type="ECO:0000256" key="7">
    <source>
        <dbReference type="ARBA" id="ARBA00022833"/>
    </source>
</evidence>
<dbReference type="GO" id="GO:0019556">
    <property type="term" value="P:L-histidine catabolic process to glutamate and formamide"/>
    <property type="evidence" value="ECO:0007669"/>
    <property type="project" value="InterPro"/>
</dbReference>
<keyword evidence="7" id="KW-0862">Zinc</keyword>
<sequence>LSKEKACIMKKVDTIVYNSSSLLTMAGPNRPRAGDEMRDNSAVLNGAVAIENGVVIETGSTSYINEKYIAEKKIDADGKLVMPGFVDPHTHIVFAGTREKEMEMRLSGATYLDILKQGGGIHSTVKKTRAISLGDLHAISKKHIKWIVEHGTTTVEIKSGYGLDPDTEEKMLTEIAHLQEEGPLDIVATFLGAHTIPKEVDRKEYIDWLTGEALERYKDKAEFWDVFCEDGAFTLEESKKILKTAKDAGYKLKIHAGQFNDLGAAGAAALLGAISA</sequence>
<proteinExistence type="predicted"/>
<dbReference type="GO" id="GO:0050480">
    <property type="term" value="F:imidazolonepropionase activity"/>
    <property type="evidence" value="ECO:0007669"/>
    <property type="project" value="UniProtKB-EC"/>
</dbReference>
<comment type="caution">
    <text evidence="10">The sequence shown here is derived from an EMBL/GenBank/DDBJ whole genome shotgun (WGS) entry which is preliminary data.</text>
</comment>
<dbReference type="GO" id="GO:0046872">
    <property type="term" value="F:metal ion binding"/>
    <property type="evidence" value="ECO:0007669"/>
    <property type="project" value="UniProtKB-KW"/>
</dbReference>
<dbReference type="EMBL" id="BARS01018996">
    <property type="protein sequence ID" value="GAF86664.1"/>
    <property type="molecule type" value="Genomic_DNA"/>
</dbReference>
<evidence type="ECO:0000259" key="9">
    <source>
        <dbReference type="Pfam" id="PF07969"/>
    </source>
</evidence>
<dbReference type="Pfam" id="PF07969">
    <property type="entry name" value="Amidohydro_3"/>
    <property type="match status" value="1"/>
</dbReference>
<keyword evidence="8" id="KW-0408">Iron</keyword>
<dbReference type="InterPro" id="IPR032466">
    <property type="entry name" value="Metal_Hydrolase"/>
</dbReference>
<keyword evidence="6" id="KW-0369">Histidine metabolism</keyword>
<keyword evidence="4" id="KW-0479">Metal-binding</keyword>
<protein>
    <recommendedName>
        <fullName evidence="2">imidazolonepropionase</fullName>
        <ecNumber evidence="2">3.5.2.7</ecNumber>
    </recommendedName>
</protein>
<dbReference type="SUPFAM" id="SSF51338">
    <property type="entry name" value="Composite domain of metallo-dependent hydrolases"/>
    <property type="match status" value="1"/>
</dbReference>
<dbReference type="PANTHER" id="PTHR42752">
    <property type="entry name" value="IMIDAZOLONEPROPIONASE"/>
    <property type="match status" value="1"/>
</dbReference>
<dbReference type="PANTHER" id="PTHR42752:SF1">
    <property type="entry name" value="IMIDAZOLONEPROPIONASE-RELATED"/>
    <property type="match status" value="1"/>
</dbReference>